<proteinExistence type="predicted"/>
<gene>
    <name evidence="4" type="ORF">EGC77_06595</name>
    <name evidence="3" type="ORF">EGC80_09735</name>
</gene>
<keyword evidence="5" id="KW-1185">Reference proteome</keyword>
<evidence type="ECO:0000313" key="3">
    <source>
        <dbReference type="EMBL" id="AZG35174.1"/>
    </source>
</evidence>
<keyword evidence="1" id="KW-0472">Membrane</keyword>
<dbReference type="AlphaFoldDB" id="A0A3N4EV88"/>
<keyword evidence="1" id="KW-1133">Transmembrane helix</keyword>
<dbReference type="KEGG" id="spsr:EGC80_09735"/>
<dbReference type="EMBL" id="RKKB01000002">
    <property type="protein sequence ID" value="RPA33024.1"/>
    <property type="molecule type" value="Genomic_DNA"/>
</dbReference>
<dbReference type="InterPro" id="IPR016087">
    <property type="entry name" value="Chalcone_isomerase"/>
</dbReference>
<evidence type="ECO:0000259" key="2">
    <source>
        <dbReference type="Pfam" id="PF16036"/>
    </source>
</evidence>
<organism evidence="4 6">
    <name type="scientific">Shewanella psychromarinicola</name>
    <dbReference type="NCBI Taxonomy" id="2487742"/>
    <lineage>
        <taxon>Bacteria</taxon>
        <taxon>Pseudomonadati</taxon>
        <taxon>Pseudomonadota</taxon>
        <taxon>Gammaproteobacteria</taxon>
        <taxon>Alteromonadales</taxon>
        <taxon>Shewanellaceae</taxon>
        <taxon>Shewanella</taxon>
    </lineage>
</organism>
<name>A0A3N4EV88_9GAMM</name>
<keyword evidence="1" id="KW-0812">Transmembrane</keyword>
<evidence type="ECO:0000256" key="1">
    <source>
        <dbReference type="SAM" id="Phobius"/>
    </source>
</evidence>
<dbReference type="Proteomes" id="UP000278855">
    <property type="component" value="Unassembled WGS sequence"/>
</dbReference>
<evidence type="ECO:0000313" key="6">
    <source>
        <dbReference type="Proteomes" id="UP000278855"/>
    </source>
</evidence>
<evidence type="ECO:0000313" key="5">
    <source>
        <dbReference type="Proteomes" id="UP000273778"/>
    </source>
</evidence>
<sequence>MKTLLSTDKLQQDKGLQPLTHWLSELLFGAGGALVLVVIIAISINHAAANNSDIGSTLSMQPANTTDAANITNSAKTTNKASITNTTLIQVGSADMSLLWFDIYTAKLFSLDGNYQANRFPMILDIQYHRDIKAPDLVDATIEQWQHLGLTEDDISLLSQQLVRAWPDVKQGDRLTFRVNNPNDAAFLLNDTPYYQVSNAQFPEAFLDIWLSEKTSHPKLRKQLIGAN</sequence>
<dbReference type="OrthoDB" id="8527419at2"/>
<dbReference type="RefSeq" id="WP_124012302.1">
    <property type="nucleotide sequence ID" value="NZ_CP034073.1"/>
</dbReference>
<feature type="transmembrane region" description="Helical" evidence="1">
    <location>
        <begin position="21"/>
        <end position="44"/>
    </location>
</feature>
<evidence type="ECO:0000313" key="4">
    <source>
        <dbReference type="EMBL" id="RPA33024.1"/>
    </source>
</evidence>
<reference evidence="6" key="2">
    <citation type="submission" date="2018-11" db="EMBL/GenBank/DDBJ databases">
        <title>Shewanella sp. R106.</title>
        <authorList>
            <person name="Hwang Y.J."/>
            <person name="Hwang C.Y."/>
        </authorList>
    </citation>
    <scope>NUCLEOTIDE SEQUENCE [LARGE SCALE GENOMIC DNA]</scope>
    <source>
        <strain evidence="6">R106</strain>
    </source>
</reference>
<feature type="domain" description="Chalcone isomerase" evidence="2">
    <location>
        <begin position="75"/>
        <end position="226"/>
    </location>
</feature>
<dbReference type="Pfam" id="PF16036">
    <property type="entry name" value="Chalcone_3"/>
    <property type="match status" value="1"/>
</dbReference>
<protein>
    <recommendedName>
        <fullName evidence="2">Chalcone isomerase domain-containing protein</fullName>
    </recommendedName>
</protein>
<dbReference type="EMBL" id="CP034073">
    <property type="protein sequence ID" value="AZG35174.1"/>
    <property type="molecule type" value="Genomic_DNA"/>
</dbReference>
<reference evidence="4" key="3">
    <citation type="submission" date="2018-11" db="EMBL/GenBank/DDBJ databases">
        <authorList>
            <person name="Hwang Y.J."/>
            <person name="Hwang C.Y."/>
        </authorList>
    </citation>
    <scope>NUCLEOTIDE SEQUENCE</scope>
    <source>
        <strain evidence="4">R106</strain>
    </source>
</reference>
<accession>A0A3N4EV88</accession>
<reference evidence="3 5" key="1">
    <citation type="submission" date="2018-11" db="EMBL/GenBank/DDBJ databases">
        <title>Shewanella sp. M2.</title>
        <authorList>
            <person name="Hwang Y.J."/>
            <person name="Hwang C.Y."/>
        </authorList>
    </citation>
    <scope>NUCLEOTIDE SEQUENCE [LARGE SCALE GENOMIC DNA]</scope>
    <source>
        <strain evidence="3 5">M2</strain>
    </source>
</reference>
<dbReference type="Proteomes" id="UP000273778">
    <property type="component" value="Chromosome"/>
</dbReference>